<dbReference type="Proteomes" id="UP000603200">
    <property type="component" value="Unassembled WGS sequence"/>
</dbReference>
<comment type="caution">
    <text evidence="1">The sequence shown here is derived from an EMBL/GenBank/DDBJ whole genome shotgun (WGS) entry which is preliminary data.</text>
</comment>
<evidence type="ECO:0000313" key="2">
    <source>
        <dbReference type="Proteomes" id="UP000603200"/>
    </source>
</evidence>
<evidence type="ECO:0008006" key="3">
    <source>
        <dbReference type="Google" id="ProtNLM"/>
    </source>
</evidence>
<sequence>MTSPVFDGLFVAEGTSDMPIADFVERLFFERGVELRLSKPDFNRLGRVPKDVANRLKAGELLNGGPFDVVVVHRDADNAGDPARRREIEDATKTLSKVPRIIPVIPVRMTEAWLLLDESEIRFVAGNPSGKKPLDLPKRNEVEARADPKHLLQMALLNAADVKGRRHELQRKRFFDHRRLLLERLDCHGPVTKLSSWQKMVNDVDQACRSLTT</sequence>
<dbReference type="RefSeq" id="WP_203837020.1">
    <property type="nucleotide sequence ID" value="NZ_BAAATV010000006.1"/>
</dbReference>
<gene>
    <name evidence="1" type="ORF">Ahu01nite_029120</name>
</gene>
<name>A0ABQ3ZMK7_9ACTN</name>
<evidence type="ECO:0000313" key="1">
    <source>
        <dbReference type="EMBL" id="GIE19810.1"/>
    </source>
</evidence>
<keyword evidence="2" id="KW-1185">Reference proteome</keyword>
<proteinExistence type="predicted"/>
<accession>A0ABQ3ZMK7</accession>
<organism evidence="1 2">
    <name type="scientific">Winogradskya humida</name>
    <dbReference type="NCBI Taxonomy" id="113566"/>
    <lineage>
        <taxon>Bacteria</taxon>
        <taxon>Bacillati</taxon>
        <taxon>Actinomycetota</taxon>
        <taxon>Actinomycetes</taxon>
        <taxon>Micromonosporales</taxon>
        <taxon>Micromonosporaceae</taxon>
        <taxon>Winogradskya</taxon>
    </lineage>
</organism>
<dbReference type="EMBL" id="BOMN01000033">
    <property type="protein sequence ID" value="GIE19810.1"/>
    <property type="molecule type" value="Genomic_DNA"/>
</dbReference>
<protein>
    <recommendedName>
        <fullName evidence="3">DUF4276 family protein</fullName>
    </recommendedName>
</protein>
<reference evidence="1 2" key="1">
    <citation type="submission" date="2021-01" db="EMBL/GenBank/DDBJ databases">
        <title>Whole genome shotgun sequence of Actinoplanes humidus NBRC 14915.</title>
        <authorList>
            <person name="Komaki H."/>
            <person name="Tamura T."/>
        </authorList>
    </citation>
    <scope>NUCLEOTIDE SEQUENCE [LARGE SCALE GENOMIC DNA]</scope>
    <source>
        <strain evidence="1 2">NBRC 14915</strain>
    </source>
</reference>